<dbReference type="GO" id="GO:0000287">
    <property type="term" value="F:magnesium ion binding"/>
    <property type="evidence" value="ECO:0007669"/>
    <property type="project" value="UniProtKB-UniRule"/>
</dbReference>
<reference evidence="3 4" key="1">
    <citation type="submission" date="2020-04" db="EMBL/GenBank/DDBJ databases">
        <title>Luteolibacter sp. G-1-1-1 isolated from soil.</title>
        <authorList>
            <person name="Dahal R.H."/>
        </authorList>
    </citation>
    <scope>NUCLEOTIDE SEQUENCE [LARGE SCALE GENOMIC DNA]</scope>
    <source>
        <strain evidence="3 4">G-1-1-1</strain>
    </source>
</reference>
<dbReference type="Pfam" id="PF13500">
    <property type="entry name" value="AAA_26"/>
    <property type="match status" value="1"/>
</dbReference>
<dbReference type="SUPFAM" id="SSF52540">
    <property type="entry name" value="P-loop containing nucleoside triphosphate hydrolases"/>
    <property type="match status" value="1"/>
</dbReference>
<dbReference type="KEGG" id="luo:HHL09_07645"/>
<keyword evidence="4" id="KW-1185">Reference proteome</keyword>
<proteinExistence type="inferred from homology"/>
<evidence type="ECO:0000256" key="2">
    <source>
        <dbReference type="HAMAP-Rule" id="MF_00336"/>
    </source>
</evidence>
<sequence length="210" mass="22472">MSYFVTGTDTGVGKTRFSCLLIEALRAERRDVVGYKPVCSGDRDDAVLLANASGGLELDSVNPVWLKASVAPLVAGMLENRPVDPGVLLEGYRRLAAEHEMVIVEGAGGWRVPIAEGYDIADLAADLKLPVILVVGNRLGALNHTVLTVDAIRARGLEIAGLIINQLVDELDTAAITNKGIIEQLTGVPILAEIIHGQDFLDLDPFLPER</sequence>
<comment type="subcellular location">
    <subcellularLocation>
        <location evidence="2">Cytoplasm</location>
    </subcellularLocation>
</comment>
<feature type="binding site" evidence="2">
    <location>
        <begin position="105"/>
        <end position="108"/>
    </location>
    <ligand>
        <name>ATP</name>
        <dbReference type="ChEBI" id="CHEBI:30616"/>
    </ligand>
</feature>
<dbReference type="PANTHER" id="PTHR43210:SF5">
    <property type="entry name" value="DETHIOBIOTIN SYNTHETASE"/>
    <property type="match status" value="1"/>
</dbReference>
<dbReference type="GO" id="GO:0005524">
    <property type="term" value="F:ATP binding"/>
    <property type="evidence" value="ECO:0007669"/>
    <property type="project" value="UniProtKB-UniRule"/>
</dbReference>
<dbReference type="RefSeq" id="WP_169453975.1">
    <property type="nucleotide sequence ID" value="NZ_CP051774.1"/>
</dbReference>
<keyword evidence="2" id="KW-0547">Nucleotide-binding</keyword>
<dbReference type="GO" id="GO:0004141">
    <property type="term" value="F:dethiobiotin synthase activity"/>
    <property type="evidence" value="ECO:0007669"/>
    <property type="project" value="UniProtKB-UniRule"/>
</dbReference>
<comment type="function">
    <text evidence="2">Catalyzes a mechanistically unusual reaction, the ATP-dependent insertion of CO2 between the N7 and N8 nitrogen atoms of 7,8-diaminopelargonic acid (DAPA, also called 7,8-diammoniononanoate) to form a ureido ring.</text>
</comment>
<accession>A0A858RFX4</accession>
<feature type="binding site" evidence="2">
    <location>
        <begin position="205"/>
        <end position="207"/>
    </location>
    <ligand>
        <name>ATP</name>
        <dbReference type="ChEBI" id="CHEBI:30616"/>
    </ligand>
</feature>
<feature type="binding site" evidence="2">
    <location>
        <position position="105"/>
    </location>
    <ligand>
        <name>Mg(2+)</name>
        <dbReference type="ChEBI" id="CHEBI:18420"/>
    </ligand>
</feature>
<dbReference type="NCBIfam" id="TIGR00347">
    <property type="entry name" value="bioD"/>
    <property type="match status" value="1"/>
</dbReference>
<name>A0A858RFX4_9BACT</name>
<dbReference type="GO" id="GO:0009102">
    <property type="term" value="P:biotin biosynthetic process"/>
    <property type="evidence" value="ECO:0007669"/>
    <property type="project" value="UniProtKB-UniRule"/>
</dbReference>
<dbReference type="PIRSF" id="PIRSF006755">
    <property type="entry name" value="DTB_synth"/>
    <property type="match status" value="1"/>
</dbReference>
<gene>
    <name evidence="2 3" type="primary">bioD</name>
    <name evidence="3" type="ORF">HHL09_07645</name>
</gene>
<dbReference type="Proteomes" id="UP000501812">
    <property type="component" value="Chromosome"/>
</dbReference>
<organism evidence="3 4">
    <name type="scientific">Luteolibacter luteus</name>
    <dbReference type="NCBI Taxonomy" id="2728835"/>
    <lineage>
        <taxon>Bacteria</taxon>
        <taxon>Pseudomonadati</taxon>
        <taxon>Verrucomicrobiota</taxon>
        <taxon>Verrucomicrobiia</taxon>
        <taxon>Verrucomicrobiales</taxon>
        <taxon>Verrucomicrobiaceae</taxon>
        <taxon>Luteolibacter</taxon>
    </lineage>
</organism>
<keyword evidence="2" id="KW-0460">Magnesium</keyword>
<evidence type="ECO:0000313" key="4">
    <source>
        <dbReference type="Proteomes" id="UP000501812"/>
    </source>
</evidence>
<dbReference type="CDD" id="cd03109">
    <property type="entry name" value="DTBS"/>
    <property type="match status" value="1"/>
</dbReference>
<feature type="active site" evidence="2">
    <location>
        <position position="36"/>
    </location>
</feature>
<feature type="binding site" evidence="2">
    <location>
        <begin position="165"/>
        <end position="166"/>
    </location>
    <ligand>
        <name>ATP</name>
        <dbReference type="ChEBI" id="CHEBI:30616"/>
    </ligand>
</feature>
<dbReference type="Gene3D" id="3.40.50.300">
    <property type="entry name" value="P-loop containing nucleotide triphosphate hydrolases"/>
    <property type="match status" value="1"/>
</dbReference>
<keyword evidence="2" id="KW-0067">ATP-binding</keyword>
<dbReference type="InterPro" id="IPR004472">
    <property type="entry name" value="DTB_synth_BioD"/>
</dbReference>
<keyword evidence="2 3" id="KW-0436">Ligase</keyword>
<feature type="binding site" evidence="2">
    <location>
        <position position="40"/>
    </location>
    <ligand>
        <name>substrate</name>
    </ligand>
</feature>
<feature type="binding site" evidence="2">
    <location>
        <position position="209"/>
    </location>
    <ligand>
        <name>ATP</name>
        <dbReference type="ChEBI" id="CHEBI:30616"/>
    </ligand>
</feature>
<comment type="cofactor">
    <cofactor evidence="2">
        <name>Mg(2+)</name>
        <dbReference type="ChEBI" id="CHEBI:18420"/>
    </cofactor>
</comment>
<keyword evidence="2" id="KW-0963">Cytoplasm</keyword>
<comment type="catalytic activity">
    <reaction evidence="2">
        <text>(7R,8S)-7,8-diammoniononanoate + CO2 + ATP = (4R,5S)-dethiobiotin + ADP + phosphate + 3 H(+)</text>
        <dbReference type="Rhea" id="RHEA:15805"/>
        <dbReference type="ChEBI" id="CHEBI:15378"/>
        <dbReference type="ChEBI" id="CHEBI:16526"/>
        <dbReference type="ChEBI" id="CHEBI:30616"/>
        <dbReference type="ChEBI" id="CHEBI:43474"/>
        <dbReference type="ChEBI" id="CHEBI:149469"/>
        <dbReference type="ChEBI" id="CHEBI:149473"/>
        <dbReference type="ChEBI" id="CHEBI:456216"/>
        <dbReference type="EC" id="6.3.3.3"/>
    </reaction>
</comment>
<comment type="caution">
    <text evidence="2">Lacks conserved residue(s) required for the propagation of feature annotation.</text>
</comment>
<dbReference type="AlphaFoldDB" id="A0A858RFX4"/>
<dbReference type="EC" id="6.3.3.3" evidence="2"/>
<protein>
    <recommendedName>
        <fullName evidence="2">ATP-dependent dethiobiotin synthetase BioD</fullName>
        <ecNumber evidence="2">6.3.3.3</ecNumber>
    </recommendedName>
    <alternativeName>
        <fullName evidence="2">DTB synthetase</fullName>
        <shortName evidence="2">DTBS</shortName>
    </alternativeName>
    <alternativeName>
        <fullName evidence="2">Dethiobiotin synthase</fullName>
    </alternativeName>
</protein>
<feature type="binding site" evidence="2">
    <location>
        <position position="45"/>
    </location>
    <ligand>
        <name>Mg(2+)</name>
        <dbReference type="ChEBI" id="CHEBI:18420"/>
    </ligand>
</feature>
<dbReference type="PANTHER" id="PTHR43210">
    <property type="entry name" value="DETHIOBIOTIN SYNTHETASE"/>
    <property type="match status" value="1"/>
</dbReference>
<dbReference type="GO" id="GO:0005829">
    <property type="term" value="C:cytosol"/>
    <property type="evidence" value="ECO:0007669"/>
    <property type="project" value="TreeGrafter"/>
</dbReference>
<dbReference type="UniPathway" id="UPA00078">
    <property type="reaction ID" value="UER00161"/>
</dbReference>
<dbReference type="EMBL" id="CP051774">
    <property type="protein sequence ID" value="QJE95662.1"/>
    <property type="molecule type" value="Genomic_DNA"/>
</dbReference>
<dbReference type="InterPro" id="IPR027417">
    <property type="entry name" value="P-loop_NTPase"/>
</dbReference>
<dbReference type="HAMAP" id="MF_00336">
    <property type="entry name" value="BioD"/>
    <property type="match status" value="1"/>
</dbReference>
<comment type="subunit">
    <text evidence="2">Homodimer.</text>
</comment>
<comment type="similarity">
    <text evidence="2">Belongs to the dethiobiotin synthetase family.</text>
</comment>
<keyword evidence="1 2" id="KW-0093">Biotin biosynthesis</keyword>
<comment type="pathway">
    <text evidence="2">Cofactor biosynthesis; biotin biosynthesis; biotin from 7,8-diaminononanoate: step 1/2.</text>
</comment>
<evidence type="ECO:0000313" key="3">
    <source>
        <dbReference type="EMBL" id="QJE95662.1"/>
    </source>
</evidence>
<feature type="binding site" evidence="2">
    <location>
        <position position="15"/>
    </location>
    <ligand>
        <name>Mg(2+)</name>
        <dbReference type="ChEBI" id="CHEBI:18420"/>
    </ligand>
</feature>
<keyword evidence="2" id="KW-0479">Metal-binding</keyword>
<feature type="binding site" evidence="2">
    <location>
        <position position="45"/>
    </location>
    <ligand>
        <name>ATP</name>
        <dbReference type="ChEBI" id="CHEBI:30616"/>
    </ligand>
</feature>
<evidence type="ECO:0000256" key="1">
    <source>
        <dbReference type="ARBA" id="ARBA00022756"/>
    </source>
</evidence>